<evidence type="ECO:0000313" key="8">
    <source>
        <dbReference type="Proteomes" id="UP000286482"/>
    </source>
</evidence>
<gene>
    <name evidence="7" type="ORF">DBZ36_07500</name>
</gene>
<keyword evidence="4 7" id="KW-0413">Isomerase</keyword>
<dbReference type="Pfam" id="PF01261">
    <property type="entry name" value="AP_endonuc_2"/>
    <property type="match status" value="1"/>
</dbReference>
<protein>
    <submittedName>
        <fullName evidence="7">Sugar phosphate isomerase/epimerase</fullName>
    </submittedName>
</protein>
<dbReference type="InterPro" id="IPR050312">
    <property type="entry name" value="IolE/XylAMocC-like"/>
</dbReference>
<proteinExistence type="predicted"/>
<dbReference type="OrthoDB" id="9801426at2"/>
<sequence length="319" mass="36805">MKYALISMFLGPTKDRFSTYNEPKTLDEKMEMIESMRGVSGVELVYPYEVSDVEDTKALLSRHNVEVAAINVNIKGEPEFKSGGISNPDPEVRAKAVRYIKQAKDFAQAIGADKVTCCPLSDGYEFCFQHDYVQVWEWMKEGFAEAGAYKPEIPLFIEYKPNEVRGRCVLEDASKTLLMIKEIGNPDIGVTLDYGHSLYGGNNPAEELALIHNSKVKYYIHINDNDGRWDWDYFCGSQSLVNYIEFIYYLKKYGYDDFLTSDTSPTRWDIKKMFETNARISEKISNRFDEIGMDNLSVKLSNEEYLDTWQFIEEQILRL</sequence>
<dbReference type="PROSITE" id="PS51415">
    <property type="entry name" value="XYLOSE_ISOMERASE"/>
    <property type="match status" value="1"/>
</dbReference>
<keyword evidence="8" id="KW-1185">Reference proteome</keyword>
<reference evidence="7 8" key="1">
    <citation type="submission" date="2018-09" db="EMBL/GenBank/DDBJ databases">
        <authorList>
            <person name="Wang Z."/>
        </authorList>
    </citation>
    <scope>NUCLEOTIDE SEQUENCE [LARGE SCALE GENOMIC DNA]</scope>
    <source>
        <strain evidence="7 8">ALS 81</strain>
    </source>
</reference>
<keyword evidence="3" id="KW-0479">Metal-binding</keyword>
<comment type="subcellular location">
    <subcellularLocation>
        <location evidence="1">Cytoplasm</location>
    </subcellularLocation>
</comment>
<dbReference type="GO" id="GO:0005975">
    <property type="term" value="P:carbohydrate metabolic process"/>
    <property type="evidence" value="ECO:0007669"/>
    <property type="project" value="InterPro"/>
</dbReference>
<evidence type="ECO:0000256" key="3">
    <source>
        <dbReference type="ARBA" id="ARBA00022723"/>
    </source>
</evidence>
<dbReference type="AlphaFoldDB" id="A0A420EHY1"/>
<evidence type="ECO:0000256" key="2">
    <source>
        <dbReference type="ARBA" id="ARBA00022490"/>
    </source>
</evidence>
<dbReference type="Proteomes" id="UP000286482">
    <property type="component" value="Unassembled WGS sequence"/>
</dbReference>
<dbReference type="GO" id="GO:0009045">
    <property type="term" value="F:xylose isomerase activity"/>
    <property type="evidence" value="ECO:0007669"/>
    <property type="project" value="InterPro"/>
</dbReference>
<dbReference type="PANTHER" id="PTHR12110:SF21">
    <property type="entry name" value="XYLOSE ISOMERASE-LIKE TIM BARREL DOMAIN-CONTAINING PROTEIN"/>
    <property type="match status" value="1"/>
</dbReference>
<accession>A0A420EHY1</accession>
<feature type="domain" description="Xylose isomerase-like TIM barrel" evidence="6">
    <location>
        <begin position="38"/>
        <end position="264"/>
    </location>
</feature>
<dbReference type="Gene3D" id="3.20.20.150">
    <property type="entry name" value="Divalent-metal-dependent TIM barrel enzymes"/>
    <property type="match status" value="1"/>
</dbReference>
<dbReference type="InterPro" id="IPR013022">
    <property type="entry name" value="Xyl_isomerase-like_TIM-brl"/>
</dbReference>
<dbReference type="RefSeq" id="WP_120354282.1">
    <property type="nucleotide sequence ID" value="NZ_RAQO01000004.1"/>
</dbReference>
<keyword evidence="2" id="KW-0963">Cytoplasm</keyword>
<dbReference type="SUPFAM" id="SSF51658">
    <property type="entry name" value="Xylose isomerase-like"/>
    <property type="match status" value="1"/>
</dbReference>
<organism evidence="7 8">
    <name type="scientific">Alginatibacterium sediminis</name>
    <dbReference type="NCBI Taxonomy" id="2164068"/>
    <lineage>
        <taxon>Bacteria</taxon>
        <taxon>Pseudomonadati</taxon>
        <taxon>Pseudomonadota</taxon>
        <taxon>Gammaproteobacteria</taxon>
        <taxon>Alteromonadales</taxon>
        <taxon>Alteromonadaceae</taxon>
        <taxon>Alginatibacterium</taxon>
    </lineage>
</organism>
<dbReference type="EMBL" id="RAQO01000004">
    <property type="protein sequence ID" value="RKF20278.1"/>
    <property type="molecule type" value="Genomic_DNA"/>
</dbReference>
<dbReference type="InterPro" id="IPR036237">
    <property type="entry name" value="Xyl_isomerase-like_sf"/>
</dbReference>
<evidence type="ECO:0000256" key="1">
    <source>
        <dbReference type="ARBA" id="ARBA00004496"/>
    </source>
</evidence>
<dbReference type="InterPro" id="IPR001998">
    <property type="entry name" value="Xylose_isomerase"/>
</dbReference>
<evidence type="ECO:0000256" key="5">
    <source>
        <dbReference type="ARBA" id="ARBA00023277"/>
    </source>
</evidence>
<dbReference type="PANTHER" id="PTHR12110">
    <property type="entry name" value="HYDROXYPYRUVATE ISOMERASE"/>
    <property type="match status" value="1"/>
</dbReference>
<evidence type="ECO:0000259" key="6">
    <source>
        <dbReference type="Pfam" id="PF01261"/>
    </source>
</evidence>
<dbReference type="GO" id="GO:0046872">
    <property type="term" value="F:metal ion binding"/>
    <property type="evidence" value="ECO:0007669"/>
    <property type="project" value="UniProtKB-KW"/>
</dbReference>
<name>A0A420EHY1_9ALTE</name>
<comment type="caution">
    <text evidence="7">The sequence shown here is derived from an EMBL/GenBank/DDBJ whole genome shotgun (WGS) entry which is preliminary data.</text>
</comment>
<evidence type="ECO:0000313" key="7">
    <source>
        <dbReference type="EMBL" id="RKF20278.1"/>
    </source>
</evidence>
<evidence type="ECO:0000256" key="4">
    <source>
        <dbReference type="ARBA" id="ARBA00023235"/>
    </source>
</evidence>
<keyword evidence="5" id="KW-0119">Carbohydrate metabolism</keyword>